<dbReference type="GO" id="GO:0005634">
    <property type="term" value="C:nucleus"/>
    <property type="evidence" value="ECO:0007669"/>
    <property type="project" value="TreeGrafter"/>
</dbReference>
<dbReference type="Proteomes" id="UP000820818">
    <property type="component" value="Linkage Group LG8"/>
</dbReference>
<keyword evidence="2" id="KW-0963">Cytoplasm</keyword>
<dbReference type="GO" id="GO:0000502">
    <property type="term" value="C:proteasome complex"/>
    <property type="evidence" value="ECO:0007669"/>
    <property type="project" value="UniProtKB-KW"/>
</dbReference>
<dbReference type="Pfam" id="PF24492">
    <property type="entry name" value="HEAT_ECM29"/>
    <property type="match status" value="1"/>
</dbReference>
<accession>A0AAD5KLP7</accession>
<comment type="subcellular location">
    <subcellularLocation>
        <location evidence="1">Cytoplasm</location>
    </subcellularLocation>
</comment>
<dbReference type="InterPro" id="IPR055444">
    <property type="entry name" value="ARM_ECM29"/>
</dbReference>
<feature type="domain" description="Proteasome component Ecm29 N-terminal" evidence="6">
    <location>
        <begin position="7"/>
        <end position="491"/>
    </location>
</feature>
<keyword evidence="3" id="KW-0677">Repeat</keyword>
<dbReference type="InterPro" id="IPR011989">
    <property type="entry name" value="ARM-like"/>
</dbReference>
<comment type="caution">
    <text evidence="10">The sequence shown here is derived from an EMBL/GenBank/DDBJ whole genome shotgun (WGS) entry which is preliminary data.</text>
</comment>
<dbReference type="Pfam" id="PF13001">
    <property type="entry name" value="ECM29_N"/>
    <property type="match status" value="1"/>
</dbReference>
<dbReference type="InterPro" id="IPR057546">
    <property type="entry name" value="HEAT_GCN1"/>
</dbReference>
<dbReference type="InterPro" id="IPR055443">
    <property type="entry name" value="HEAT_ECM29"/>
</dbReference>
<gene>
    <name evidence="10" type="ORF">GHT06_020091</name>
</gene>
<dbReference type="EMBL" id="WJBH02000008">
    <property type="protein sequence ID" value="KAI9554814.1"/>
    <property type="molecule type" value="Genomic_DNA"/>
</dbReference>
<evidence type="ECO:0000259" key="8">
    <source>
        <dbReference type="Pfam" id="PF23702"/>
    </source>
</evidence>
<organism evidence="10 11">
    <name type="scientific">Daphnia sinensis</name>
    <dbReference type="NCBI Taxonomy" id="1820382"/>
    <lineage>
        <taxon>Eukaryota</taxon>
        <taxon>Metazoa</taxon>
        <taxon>Ecdysozoa</taxon>
        <taxon>Arthropoda</taxon>
        <taxon>Crustacea</taxon>
        <taxon>Branchiopoda</taxon>
        <taxon>Diplostraca</taxon>
        <taxon>Cladocera</taxon>
        <taxon>Anomopoda</taxon>
        <taxon>Daphniidae</taxon>
        <taxon>Daphnia</taxon>
        <taxon>Daphnia similis group</taxon>
    </lineage>
</organism>
<evidence type="ECO:0000259" key="7">
    <source>
        <dbReference type="Pfam" id="PF23271"/>
    </source>
</evidence>
<feature type="domain" description="ECM29 ARM-like repeats" evidence="8">
    <location>
        <begin position="604"/>
        <end position="783"/>
    </location>
</feature>
<dbReference type="PANTHER" id="PTHR23346">
    <property type="entry name" value="TRANSLATIONAL ACTIVATOR GCN1-RELATED"/>
    <property type="match status" value="1"/>
</dbReference>
<evidence type="ECO:0000259" key="9">
    <source>
        <dbReference type="Pfam" id="PF24492"/>
    </source>
</evidence>
<evidence type="ECO:0000313" key="11">
    <source>
        <dbReference type="Proteomes" id="UP000820818"/>
    </source>
</evidence>
<feature type="domain" description="Proteasome adapter and scaffold protein ECM29 HEAT-repeat" evidence="9">
    <location>
        <begin position="1251"/>
        <end position="1410"/>
    </location>
</feature>
<feature type="coiled-coil region" evidence="5">
    <location>
        <begin position="1617"/>
        <end position="1644"/>
    </location>
</feature>
<reference evidence="10 11" key="1">
    <citation type="submission" date="2022-05" db="EMBL/GenBank/DDBJ databases">
        <title>A multi-omics perspective on studying reproductive biology in Daphnia sinensis.</title>
        <authorList>
            <person name="Jia J."/>
        </authorList>
    </citation>
    <scope>NUCLEOTIDE SEQUENCE [LARGE SCALE GENOMIC DNA]</scope>
    <source>
        <strain evidence="10 11">WSL</strain>
    </source>
</reference>
<dbReference type="GO" id="GO:0005737">
    <property type="term" value="C:cytoplasm"/>
    <property type="evidence" value="ECO:0007669"/>
    <property type="project" value="UniProtKB-SubCell"/>
</dbReference>
<sequence>MDDLALLERVFLRVGSADTDEKLEAVILKFLCPVLLKLTSTEENVRKKVMELLVHFNKRVKSRPNLQLPVVDLMNLYQDPTCSIFLSNFAIIYIKMGFPRLDLASQAELLPQLFNSIHGKPTQHQDSLLFIALPALAHANLSTEALKQPYLFLQEKVELAKYIRDFFLDIVLLPYGLVHPSANPTTPSNPPPGMSEYGWKRSLGEVQLKPEQLEETKLGIVKFVSSGIFGEQNIVPHLVVAAADTRFSVANAADSALKRIGGTVDWNDVAVITVLYQLFLGTRNSKENIKPEFRRVPACTRLRLKLFTYLIRSREASTQFPACIQLTFEGLFGENSNAKLKVMALQFLHQMLSNCPVSRLSPISPVLISGLMKIINDTQGESKLRGSALVALGKLGQKLPEAVTKDMAIIQMLFNAMETEEPETRMAVQEALSIMLPAFKHLSSSNAAILEALLATSLESQQHLLRLIAVQYAGGIFHPTHVTSRYLLLLAAGDPKEEVKSEAMKLLYSNLPKSAETCDTESMEVDQNEKWLPDFVEMVQCISEKASARMKSRSAVTYGTRTIPFEIAAYSEMLSYLRLCLANSALLTPSLELLNEPELISSAARHYIEKLVSENGPVTAYLDLALELLAANPSKIPLQCVLEVVAGVPKLSAVLLSKLDLFKTLQHHNKEDVRELISQLIAVIVCESYDTLQVDALIHDLCRNLKDKPLEQQHGFILTLGYTIGRMVRNHLSGPGNRIELEKSCRSQLSPRLSTATSLVIDFLFDSPHPMTLSAACLAVGEMGRCGPLLDSTGDSSRAVDKLLSVVGDAKINGRIREKAALAAGYLSLGELEYPRRKYIIEHFLTSTEEMKDVEIQFTIGEALVCAALGVNSPESRDRWTVKEKDFTEPENAPAQLDFLLEELLNKYVSHLNPNIKQATSIWLLALVKSCPQRPEMKERLLRIQRAFMTLLAEGGDLVQDIASKGLGLVFECCTVEQQNLLASELVGSLTTDRRPAMQVTKDTKVFEEGSLGANPSGGQLSTYRELCSLATDMNQPDLIYKFMHLANHNAIWNSKKGAAFGFGSIAKKAGQQLAPHLPVIIPKLYRYQFDPSPRIRQSMSSIWEALVSEQSKTIDLYFQPILDDLLTHLTSNLWRNRESSCMGLADLLRGRTLENALDKLAAIWSTLFRVVDDIKESVRKAAQTALRALSKVCIKMVDVDAGKVNSKRTVELLLPVLLQDGLTSSVEEVQAITLETLIKVVKSAGNLVGTHLSPLISALLEATQVAEGQSLNYLSVRLGNQLATQEKLDLARISAAKSSNLYETIQHCIQYVNQDNTPGVVAALVDLLKGCQGITTKGCAAHVICLLTQQCQNDIQPFAGRLMAVLVKGLGDRNVALKKTYAIALGHLVRVAKDSSVVKLLETLENRYLEAEDEDSRLACMHTLQAMVRYNPDVVKNHSSQTVPIVFLGKHTFKTPETAQLIQSWEELWMDIVPGTEAGLRMYSNDIIGYLQRAIVSPSWKLKSQSAAAIGSMANALKSHLNLTQRATLFRVLLDGLSGRTWEGKEHLLHALASLVATQTIDDVVLRDEIIGVVLREAKKEALPYRRHAVQALGQVAEALQSDIFPAIYEMLQPLFETKEDEMEEEEEKEETAQREMLDLHEAAVLALGRAFPSDATAQGNCWKMYMSLLRAAAINTTRQVQLSIVTSLLQVAGRMTPLFLSDFLKEANKILAPSLDVANYSALRIEALKVLIIVLKKIPDCDPSTQSDLMDVIREVYSLRVEEFLRDTSPEVKSRADEAKRLMAE</sequence>
<dbReference type="GO" id="GO:0043248">
    <property type="term" value="P:proteasome assembly"/>
    <property type="evidence" value="ECO:0007669"/>
    <property type="project" value="InterPro"/>
</dbReference>
<evidence type="ECO:0008006" key="12">
    <source>
        <dbReference type="Google" id="ProtNLM"/>
    </source>
</evidence>
<evidence type="ECO:0000313" key="10">
    <source>
        <dbReference type="EMBL" id="KAI9554814.1"/>
    </source>
</evidence>
<name>A0AAD5KLP7_9CRUS</name>
<dbReference type="InterPro" id="IPR024372">
    <property type="entry name" value="Ecm29_N"/>
</dbReference>
<proteinExistence type="predicted"/>
<evidence type="ECO:0000256" key="4">
    <source>
        <dbReference type="ARBA" id="ARBA00022942"/>
    </source>
</evidence>
<dbReference type="PANTHER" id="PTHR23346:SF19">
    <property type="entry name" value="PROTEASOME ADAPTER AND SCAFFOLD PROTEIN ECM29"/>
    <property type="match status" value="1"/>
</dbReference>
<protein>
    <recommendedName>
        <fullName evidence="12">EOG090X00E0</fullName>
    </recommendedName>
</protein>
<dbReference type="Pfam" id="PF23702">
    <property type="entry name" value="ARM_ECM29"/>
    <property type="match status" value="1"/>
</dbReference>
<keyword evidence="5" id="KW-0175">Coiled coil</keyword>
<dbReference type="Gene3D" id="1.25.10.10">
    <property type="entry name" value="Leucine-rich Repeat Variant"/>
    <property type="match status" value="4"/>
</dbReference>
<dbReference type="InterPro" id="IPR016024">
    <property type="entry name" value="ARM-type_fold"/>
</dbReference>
<keyword evidence="11" id="KW-1185">Reference proteome</keyword>
<dbReference type="Pfam" id="PF23731">
    <property type="entry name" value="ARM_ECM29_C"/>
    <property type="match status" value="1"/>
</dbReference>
<dbReference type="SUPFAM" id="SSF48371">
    <property type="entry name" value="ARM repeat"/>
    <property type="match status" value="2"/>
</dbReference>
<evidence type="ECO:0000256" key="3">
    <source>
        <dbReference type="ARBA" id="ARBA00022737"/>
    </source>
</evidence>
<feature type="domain" description="Stalled ribosome sensor GCN1-like HEAT repeats region" evidence="7">
    <location>
        <begin position="1063"/>
        <end position="1192"/>
    </location>
</feature>
<keyword evidence="4" id="KW-0647">Proteasome</keyword>
<evidence type="ECO:0000259" key="6">
    <source>
        <dbReference type="Pfam" id="PF13001"/>
    </source>
</evidence>
<evidence type="ECO:0000256" key="1">
    <source>
        <dbReference type="ARBA" id="ARBA00004496"/>
    </source>
</evidence>
<dbReference type="Pfam" id="PF23271">
    <property type="entry name" value="HEAT_GCN1"/>
    <property type="match status" value="1"/>
</dbReference>
<dbReference type="GO" id="GO:0060090">
    <property type="term" value="F:molecular adaptor activity"/>
    <property type="evidence" value="ECO:0007669"/>
    <property type="project" value="InterPro"/>
</dbReference>
<evidence type="ECO:0000256" key="5">
    <source>
        <dbReference type="SAM" id="Coils"/>
    </source>
</evidence>
<evidence type="ECO:0000256" key="2">
    <source>
        <dbReference type="ARBA" id="ARBA00022490"/>
    </source>
</evidence>
<dbReference type="GO" id="GO:0036503">
    <property type="term" value="P:ERAD pathway"/>
    <property type="evidence" value="ECO:0007669"/>
    <property type="project" value="TreeGrafter"/>
</dbReference>